<keyword evidence="5" id="KW-1185">Reference proteome</keyword>
<sequence length="193" mass="21799">MRPKDETKREAILNAAMVLINNLGLAHTSMSKIAREAGVSPATIYIYFENKDHLLLTLYIEVKREMSRAILDSLDDELDIRDAFRLMWENLYAYYLAYPDHFVFAEQFCNAPIADAVEEEEAKGFFAPFTHLIERGQKEGVLKQVPMELLVAFAFHPLTQLAKQHVKDGIAMDDDGLEAAFSCAWDAVAAPEA</sequence>
<evidence type="ECO:0000259" key="3">
    <source>
        <dbReference type="PROSITE" id="PS50977"/>
    </source>
</evidence>
<feature type="domain" description="HTH tetR-type" evidence="3">
    <location>
        <begin position="6"/>
        <end position="66"/>
    </location>
</feature>
<dbReference type="InterPro" id="IPR036271">
    <property type="entry name" value="Tet_transcr_reg_TetR-rel_C_sf"/>
</dbReference>
<dbReference type="Proteomes" id="UP000198870">
    <property type="component" value="Unassembled WGS sequence"/>
</dbReference>
<reference evidence="4 5" key="1">
    <citation type="submission" date="2016-10" db="EMBL/GenBank/DDBJ databases">
        <authorList>
            <person name="de Groot N.N."/>
        </authorList>
    </citation>
    <scope>NUCLEOTIDE SEQUENCE [LARGE SCALE GENOMIC DNA]</scope>
    <source>
        <strain evidence="4 5">AA1</strain>
    </source>
</reference>
<dbReference type="STRING" id="419481.SAMN05216233_11119"/>
<dbReference type="PROSITE" id="PS50977">
    <property type="entry name" value="HTH_TETR_2"/>
    <property type="match status" value="1"/>
</dbReference>
<dbReference type="GO" id="GO:0003700">
    <property type="term" value="F:DNA-binding transcription factor activity"/>
    <property type="evidence" value="ECO:0007669"/>
    <property type="project" value="TreeGrafter"/>
</dbReference>
<dbReference type="SUPFAM" id="SSF46689">
    <property type="entry name" value="Homeodomain-like"/>
    <property type="match status" value="1"/>
</dbReference>
<evidence type="ECO:0000256" key="2">
    <source>
        <dbReference type="PROSITE-ProRule" id="PRU00335"/>
    </source>
</evidence>
<dbReference type="RefSeq" id="WP_092211495.1">
    <property type="nucleotide sequence ID" value="NZ_FMUX01000011.1"/>
</dbReference>
<dbReference type="InterPro" id="IPR001647">
    <property type="entry name" value="HTH_TetR"/>
</dbReference>
<dbReference type="PROSITE" id="PS01081">
    <property type="entry name" value="HTH_TETR_1"/>
    <property type="match status" value="1"/>
</dbReference>
<dbReference type="SUPFAM" id="SSF48498">
    <property type="entry name" value="Tetracyclin repressor-like, C-terminal domain"/>
    <property type="match status" value="1"/>
</dbReference>
<dbReference type="Gene3D" id="1.10.357.10">
    <property type="entry name" value="Tetracycline Repressor, domain 2"/>
    <property type="match status" value="1"/>
</dbReference>
<dbReference type="Pfam" id="PF00440">
    <property type="entry name" value="TetR_N"/>
    <property type="match status" value="1"/>
</dbReference>
<evidence type="ECO:0000256" key="1">
    <source>
        <dbReference type="ARBA" id="ARBA00023125"/>
    </source>
</evidence>
<name>A0A1G5GNF3_9BACT</name>
<dbReference type="Pfam" id="PF22604">
    <property type="entry name" value="TetR_HI_0893_C"/>
    <property type="match status" value="1"/>
</dbReference>
<dbReference type="InterPro" id="IPR009057">
    <property type="entry name" value="Homeodomain-like_sf"/>
</dbReference>
<feature type="DNA-binding region" description="H-T-H motif" evidence="2">
    <location>
        <begin position="29"/>
        <end position="48"/>
    </location>
</feature>
<dbReference type="OrthoDB" id="5419598at2"/>
<evidence type="ECO:0000313" key="4">
    <source>
        <dbReference type="EMBL" id="SCY52941.1"/>
    </source>
</evidence>
<dbReference type="PANTHER" id="PTHR30055:SF207">
    <property type="entry name" value="HTH-TYPE TRANSCRIPTIONAL REPRESSOR FATR"/>
    <property type="match status" value="1"/>
</dbReference>
<keyword evidence="1 2" id="KW-0238">DNA-binding</keyword>
<dbReference type="InterPro" id="IPR054422">
    <property type="entry name" value="TetR-like_HI_0893_C"/>
</dbReference>
<evidence type="ECO:0000313" key="5">
    <source>
        <dbReference type="Proteomes" id="UP000198870"/>
    </source>
</evidence>
<proteinExistence type="predicted"/>
<dbReference type="InterPro" id="IPR023772">
    <property type="entry name" value="DNA-bd_HTH_TetR-type_CS"/>
</dbReference>
<organism evidence="4 5">
    <name type="scientific">Desulfoluna spongiiphila</name>
    <dbReference type="NCBI Taxonomy" id="419481"/>
    <lineage>
        <taxon>Bacteria</taxon>
        <taxon>Pseudomonadati</taxon>
        <taxon>Thermodesulfobacteriota</taxon>
        <taxon>Desulfobacteria</taxon>
        <taxon>Desulfobacterales</taxon>
        <taxon>Desulfolunaceae</taxon>
        <taxon>Desulfoluna</taxon>
    </lineage>
</organism>
<dbReference type="PANTHER" id="PTHR30055">
    <property type="entry name" value="HTH-TYPE TRANSCRIPTIONAL REGULATOR RUTR"/>
    <property type="match status" value="1"/>
</dbReference>
<gene>
    <name evidence="4" type="ORF">SAMN05216233_11119</name>
</gene>
<accession>A0A1G5GNF3</accession>
<dbReference type="PRINTS" id="PR00455">
    <property type="entry name" value="HTHTETR"/>
</dbReference>
<dbReference type="AlphaFoldDB" id="A0A1G5GNF3"/>
<protein>
    <submittedName>
        <fullName evidence="4">Transcriptional regulator, TetR family</fullName>
    </submittedName>
</protein>
<dbReference type="EMBL" id="FMUX01000011">
    <property type="protein sequence ID" value="SCY52941.1"/>
    <property type="molecule type" value="Genomic_DNA"/>
</dbReference>
<dbReference type="InterPro" id="IPR050109">
    <property type="entry name" value="HTH-type_TetR-like_transc_reg"/>
</dbReference>
<dbReference type="GO" id="GO:0000976">
    <property type="term" value="F:transcription cis-regulatory region binding"/>
    <property type="evidence" value="ECO:0007669"/>
    <property type="project" value="TreeGrafter"/>
</dbReference>